<dbReference type="SUPFAM" id="SSF56601">
    <property type="entry name" value="beta-lactamase/transpeptidase-like"/>
    <property type="match status" value="1"/>
</dbReference>
<proteinExistence type="predicted"/>
<dbReference type="RefSeq" id="XP_018700084.1">
    <property type="nucleotide sequence ID" value="XM_018852770.1"/>
</dbReference>
<dbReference type="InterPro" id="IPR050789">
    <property type="entry name" value="Diverse_Enzym_Activities"/>
</dbReference>
<organism evidence="2 3">
    <name type="scientific">Cordyceps fumosorosea (strain ARSEF 2679)</name>
    <name type="common">Isaria fumosorosea</name>
    <dbReference type="NCBI Taxonomy" id="1081104"/>
    <lineage>
        <taxon>Eukaryota</taxon>
        <taxon>Fungi</taxon>
        <taxon>Dikarya</taxon>
        <taxon>Ascomycota</taxon>
        <taxon>Pezizomycotina</taxon>
        <taxon>Sordariomycetes</taxon>
        <taxon>Hypocreomycetidae</taxon>
        <taxon>Hypocreales</taxon>
        <taxon>Cordycipitaceae</taxon>
        <taxon>Cordyceps</taxon>
    </lineage>
</organism>
<dbReference type="STRING" id="1081104.A0A167LEP1"/>
<sequence length="407" mass="44861">MGASSLSWQAVSDIFALIKEATADTQAGLPCAGVVIVGDGQNVAQELFHDVDESKDIYWLASCTKLVTSIACLQLVEKGLLSLDDADQIKRLCPELKNIKIATEDGRLVDKMTRITLRSLLTHTSGFGYSFLSPALEKYTSDRRRAPFDEFSGSETEMHQPLVNQPGMTFQYSISHDWAGILVQRTTSLGLNEYMQRTIFKPLGITRLTMFPDEKLQSHLAGLWQRDEAGQLSPRPFPLSRALDADRRKGMYNSGGAGLYGSLREFSKILVALLNNGTSPTTNEQILLPSTVKDLFTNQLPEQPDLARQPLPTCKSDLVYPAPGLYPLCPPTKPQGWGLGALLSPSVTGRSDSTAHWAGLSNVFWWCDWERGVAGLVGSQVLPFADPKAVELWVKVETKVYEGIKKK</sequence>
<name>A0A167LEP1_CORFA</name>
<dbReference type="AlphaFoldDB" id="A0A167LEP1"/>
<evidence type="ECO:0000313" key="3">
    <source>
        <dbReference type="Proteomes" id="UP000076744"/>
    </source>
</evidence>
<dbReference type="InterPro" id="IPR001466">
    <property type="entry name" value="Beta-lactam-related"/>
</dbReference>
<evidence type="ECO:0000259" key="1">
    <source>
        <dbReference type="Pfam" id="PF00144"/>
    </source>
</evidence>
<dbReference type="Pfam" id="PF00144">
    <property type="entry name" value="Beta-lactamase"/>
    <property type="match status" value="1"/>
</dbReference>
<dbReference type="PANTHER" id="PTHR43283:SF3">
    <property type="entry name" value="BETA-LACTAMASE FAMILY PROTEIN (AFU_ORTHOLOGUE AFUA_5G07500)"/>
    <property type="match status" value="1"/>
</dbReference>
<dbReference type="Gene3D" id="3.40.710.10">
    <property type="entry name" value="DD-peptidase/beta-lactamase superfamily"/>
    <property type="match status" value="1"/>
</dbReference>
<gene>
    <name evidence="2" type="ORF">ISF_09167</name>
</gene>
<comment type="caution">
    <text evidence="2">The sequence shown here is derived from an EMBL/GenBank/DDBJ whole genome shotgun (WGS) entry which is preliminary data.</text>
</comment>
<dbReference type="InterPro" id="IPR012338">
    <property type="entry name" value="Beta-lactam/transpept-like"/>
</dbReference>
<dbReference type="EMBL" id="AZHB01000042">
    <property type="protein sequence ID" value="OAA52999.1"/>
    <property type="molecule type" value="Genomic_DNA"/>
</dbReference>
<dbReference type="OrthoDB" id="428260at2759"/>
<accession>A0A167LEP1</accession>
<evidence type="ECO:0000313" key="2">
    <source>
        <dbReference type="EMBL" id="OAA52999.1"/>
    </source>
</evidence>
<protein>
    <submittedName>
        <fullName evidence="2">Beta-lactamase/transpeptidase-like protein</fullName>
    </submittedName>
</protein>
<feature type="domain" description="Beta-lactamase-related" evidence="1">
    <location>
        <begin position="23"/>
        <end position="378"/>
    </location>
</feature>
<reference evidence="2 3" key="1">
    <citation type="journal article" date="2016" name="Genome Biol. Evol.">
        <title>Divergent and convergent evolution of fungal pathogenicity.</title>
        <authorList>
            <person name="Shang Y."/>
            <person name="Xiao G."/>
            <person name="Zheng P."/>
            <person name="Cen K."/>
            <person name="Zhan S."/>
            <person name="Wang C."/>
        </authorList>
    </citation>
    <scope>NUCLEOTIDE SEQUENCE [LARGE SCALE GENOMIC DNA]</scope>
    <source>
        <strain evidence="2 3">ARSEF 2679</strain>
    </source>
</reference>
<dbReference type="PANTHER" id="PTHR43283">
    <property type="entry name" value="BETA-LACTAMASE-RELATED"/>
    <property type="match status" value="1"/>
</dbReference>
<dbReference type="GeneID" id="30025459"/>
<keyword evidence="3" id="KW-1185">Reference proteome</keyword>
<dbReference type="Proteomes" id="UP000076744">
    <property type="component" value="Unassembled WGS sequence"/>
</dbReference>